<sequence length="74" mass="8751">MYRLIQFTELILAFFSSFHGKLTLSKIIVFITLNIDLSNFSETQFLILVNFAYENQTPRRSLFTNSDLSYQINY</sequence>
<gene>
    <name evidence="1" type="ORF">BpHYR1_023716</name>
</gene>
<dbReference type="AlphaFoldDB" id="A0A3M7RTY7"/>
<dbReference type="EMBL" id="REGN01002641">
    <property type="protein sequence ID" value="RNA26919.1"/>
    <property type="molecule type" value="Genomic_DNA"/>
</dbReference>
<dbReference type="Proteomes" id="UP000276133">
    <property type="component" value="Unassembled WGS sequence"/>
</dbReference>
<evidence type="ECO:0000313" key="1">
    <source>
        <dbReference type="EMBL" id="RNA26919.1"/>
    </source>
</evidence>
<keyword evidence="2" id="KW-1185">Reference proteome</keyword>
<evidence type="ECO:0000313" key="2">
    <source>
        <dbReference type="Proteomes" id="UP000276133"/>
    </source>
</evidence>
<organism evidence="1 2">
    <name type="scientific">Brachionus plicatilis</name>
    <name type="common">Marine rotifer</name>
    <name type="synonym">Brachionus muelleri</name>
    <dbReference type="NCBI Taxonomy" id="10195"/>
    <lineage>
        <taxon>Eukaryota</taxon>
        <taxon>Metazoa</taxon>
        <taxon>Spiralia</taxon>
        <taxon>Gnathifera</taxon>
        <taxon>Rotifera</taxon>
        <taxon>Eurotatoria</taxon>
        <taxon>Monogononta</taxon>
        <taxon>Pseudotrocha</taxon>
        <taxon>Ploima</taxon>
        <taxon>Brachionidae</taxon>
        <taxon>Brachionus</taxon>
    </lineage>
</organism>
<name>A0A3M7RTY7_BRAPC</name>
<accession>A0A3M7RTY7</accession>
<reference evidence="1 2" key="1">
    <citation type="journal article" date="2018" name="Sci. Rep.">
        <title>Genomic signatures of local adaptation to the degree of environmental predictability in rotifers.</title>
        <authorList>
            <person name="Franch-Gras L."/>
            <person name="Hahn C."/>
            <person name="Garcia-Roger E.M."/>
            <person name="Carmona M.J."/>
            <person name="Serra M."/>
            <person name="Gomez A."/>
        </authorList>
    </citation>
    <scope>NUCLEOTIDE SEQUENCE [LARGE SCALE GENOMIC DNA]</scope>
    <source>
        <strain evidence="1">HYR1</strain>
    </source>
</reference>
<proteinExistence type="predicted"/>
<protein>
    <submittedName>
        <fullName evidence="1">Uncharacterized protein</fullName>
    </submittedName>
</protein>
<comment type="caution">
    <text evidence="1">The sequence shown here is derived from an EMBL/GenBank/DDBJ whole genome shotgun (WGS) entry which is preliminary data.</text>
</comment>